<keyword evidence="1" id="KW-0732">Signal</keyword>
<dbReference type="PROSITE" id="PS51257">
    <property type="entry name" value="PROKAR_LIPOPROTEIN"/>
    <property type="match status" value="1"/>
</dbReference>
<dbReference type="EMBL" id="JAIRAU010000048">
    <property type="protein sequence ID" value="MBZ5714586.1"/>
    <property type="molecule type" value="Genomic_DNA"/>
</dbReference>
<dbReference type="SUPFAM" id="SSF56524">
    <property type="entry name" value="Oxidoreductase molybdopterin-binding domain"/>
    <property type="match status" value="1"/>
</dbReference>
<dbReference type="Proteomes" id="UP001139031">
    <property type="component" value="Unassembled WGS sequence"/>
</dbReference>
<feature type="chain" id="PRO_5045444713" description="Oxidoreductase molybdopterin-binding domain-containing protein" evidence="1">
    <location>
        <begin position="24"/>
        <end position="136"/>
    </location>
</feature>
<keyword evidence="3" id="KW-1185">Reference proteome</keyword>
<dbReference type="RefSeq" id="WP_224196319.1">
    <property type="nucleotide sequence ID" value="NZ_JAIRAU010000048.1"/>
</dbReference>
<comment type="caution">
    <text evidence="2">The sequence shown here is derived from an EMBL/GenBank/DDBJ whole genome shotgun (WGS) entry which is preliminary data.</text>
</comment>
<protein>
    <recommendedName>
        <fullName evidence="4">Oxidoreductase molybdopterin-binding domain-containing protein</fullName>
    </recommendedName>
</protein>
<proteinExistence type="predicted"/>
<evidence type="ECO:0000313" key="2">
    <source>
        <dbReference type="EMBL" id="MBZ5714586.1"/>
    </source>
</evidence>
<gene>
    <name evidence="2" type="ORF">K7C98_35585</name>
</gene>
<organism evidence="2 3">
    <name type="scientific">Nannocystis pusilla</name>
    <dbReference type="NCBI Taxonomy" id="889268"/>
    <lineage>
        <taxon>Bacteria</taxon>
        <taxon>Pseudomonadati</taxon>
        <taxon>Myxococcota</taxon>
        <taxon>Polyangia</taxon>
        <taxon>Nannocystales</taxon>
        <taxon>Nannocystaceae</taxon>
        <taxon>Nannocystis</taxon>
    </lineage>
</organism>
<reference evidence="2" key="1">
    <citation type="submission" date="2021-08" db="EMBL/GenBank/DDBJ databases">
        <authorList>
            <person name="Stevens D.C."/>
        </authorList>
    </citation>
    <scope>NUCLEOTIDE SEQUENCE</scope>
    <source>
        <strain evidence="2">DSM 53165</strain>
    </source>
</reference>
<dbReference type="Gene3D" id="3.90.420.10">
    <property type="entry name" value="Oxidoreductase, molybdopterin-binding domain"/>
    <property type="match status" value="1"/>
</dbReference>
<feature type="signal peptide" evidence="1">
    <location>
        <begin position="1"/>
        <end position="23"/>
    </location>
</feature>
<evidence type="ECO:0008006" key="4">
    <source>
        <dbReference type="Google" id="ProtNLM"/>
    </source>
</evidence>
<sequence>MLRSLVVAVALAVSACSAAPAGALEVQTATRSESLTAARLAELPQVQVTVKDRQYAGPRLREALLVAGVPAGFDVEVVGADGYKQTVDAATVGRDDVIVALGLPVGEGPLKLVVPGSPGLSVRQVIALRATPATGS</sequence>
<dbReference type="InterPro" id="IPR036374">
    <property type="entry name" value="OxRdtase_Mopterin-bd_sf"/>
</dbReference>
<evidence type="ECO:0000256" key="1">
    <source>
        <dbReference type="SAM" id="SignalP"/>
    </source>
</evidence>
<accession>A0ABS7U2P8</accession>
<evidence type="ECO:0000313" key="3">
    <source>
        <dbReference type="Proteomes" id="UP001139031"/>
    </source>
</evidence>
<name>A0ABS7U2P8_9BACT</name>